<dbReference type="SMART" id="SM00822">
    <property type="entry name" value="PKS_KR"/>
    <property type="match status" value="1"/>
</dbReference>
<proteinExistence type="inferred from homology"/>
<dbReference type="PANTHER" id="PTHR43639">
    <property type="entry name" value="OXIDOREDUCTASE, SHORT-CHAIN DEHYDROGENASE/REDUCTASE FAMILY (AFU_ORTHOLOGUE AFUA_5G02870)"/>
    <property type="match status" value="1"/>
</dbReference>
<dbReference type="RefSeq" id="WP_369229077.1">
    <property type="nucleotide sequence ID" value="NZ_CP163435.1"/>
</dbReference>
<dbReference type="InterPro" id="IPR020904">
    <property type="entry name" value="Sc_DH/Rdtase_CS"/>
</dbReference>
<sequence length="254" mass="26761">MGTFDGKTALVTGASRGIGRGIARRLAGDGALVAVHYASAQDAAQEVVAEIEREGGQAFAIGAELGEVAAVQELFARLEKQLQERTSSTSLDVLVNNAAVGGPPTLPEDVTPELFERYYAVNARAPFFVAQRALALIPDGGRIVNISSGITRSAQPDQIAYAISKGAVDQLTLHLALHVAPRNITVNTVAPGRTDNQGPLFRNPEAVRQMAQLSAFKRVGRVEDIADVVAFLASEESRWITGAFIDATGGTLLG</sequence>
<evidence type="ECO:0000256" key="1">
    <source>
        <dbReference type="ARBA" id="ARBA00006484"/>
    </source>
</evidence>
<protein>
    <submittedName>
        <fullName evidence="4">SDR family NAD(P)-dependent oxidoreductase</fullName>
        <ecNumber evidence="4">1.1.1.-</ecNumber>
    </submittedName>
</protein>
<dbReference type="PROSITE" id="PS00061">
    <property type="entry name" value="ADH_SHORT"/>
    <property type="match status" value="1"/>
</dbReference>
<name>A0AB39NZ73_9ACTN</name>
<comment type="similarity">
    <text evidence="1">Belongs to the short-chain dehydrogenases/reductases (SDR) family.</text>
</comment>
<dbReference type="FunFam" id="3.40.50.720:FF:000084">
    <property type="entry name" value="Short-chain dehydrogenase reductase"/>
    <property type="match status" value="1"/>
</dbReference>
<dbReference type="SUPFAM" id="SSF51735">
    <property type="entry name" value="NAD(P)-binding Rossmann-fold domains"/>
    <property type="match status" value="1"/>
</dbReference>
<dbReference type="EMBL" id="CP163435">
    <property type="protein sequence ID" value="XDQ23394.1"/>
    <property type="molecule type" value="Genomic_DNA"/>
</dbReference>
<reference evidence="4" key="1">
    <citation type="submission" date="2024-07" db="EMBL/GenBank/DDBJ databases">
        <authorList>
            <person name="Yu S.T."/>
        </authorList>
    </citation>
    <scope>NUCLEOTIDE SEQUENCE</scope>
    <source>
        <strain evidence="4">R21</strain>
    </source>
</reference>
<keyword evidence="2 4" id="KW-0560">Oxidoreductase</keyword>
<evidence type="ECO:0000259" key="3">
    <source>
        <dbReference type="SMART" id="SM00822"/>
    </source>
</evidence>
<dbReference type="AlphaFoldDB" id="A0AB39NZ73"/>
<dbReference type="EC" id="1.1.1.-" evidence="4"/>
<evidence type="ECO:0000313" key="4">
    <source>
        <dbReference type="EMBL" id="XDQ23394.1"/>
    </source>
</evidence>
<dbReference type="Pfam" id="PF13561">
    <property type="entry name" value="adh_short_C2"/>
    <property type="match status" value="1"/>
</dbReference>
<dbReference type="PANTHER" id="PTHR43639:SF1">
    <property type="entry name" value="SHORT-CHAIN DEHYDROGENASE_REDUCTASE FAMILY PROTEIN"/>
    <property type="match status" value="1"/>
</dbReference>
<dbReference type="PRINTS" id="PR00081">
    <property type="entry name" value="GDHRDH"/>
</dbReference>
<dbReference type="Gene3D" id="3.40.50.720">
    <property type="entry name" value="NAD(P)-binding Rossmann-like Domain"/>
    <property type="match status" value="1"/>
</dbReference>
<evidence type="ECO:0000256" key="2">
    <source>
        <dbReference type="ARBA" id="ARBA00023002"/>
    </source>
</evidence>
<feature type="domain" description="Ketoreductase" evidence="3">
    <location>
        <begin position="7"/>
        <end position="210"/>
    </location>
</feature>
<accession>A0AB39NZ73</accession>
<dbReference type="PRINTS" id="PR00080">
    <property type="entry name" value="SDRFAMILY"/>
</dbReference>
<dbReference type="InterPro" id="IPR057326">
    <property type="entry name" value="KR_dom"/>
</dbReference>
<dbReference type="GO" id="GO:0016491">
    <property type="term" value="F:oxidoreductase activity"/>
    <property type="evidence" value="ECO:0007669"/>
    <property type="project" value="UniProtKB-KW"/>
</dbReference>
<dbReference type="InterPro" id="IPR002347">
    <property type="entry name" value="SDR_fam"/>
</dbReference>
<gene>
    <name evidence="4" type="ORF">AB5J56_01090</name>
</gene>
<dbReference type="InterPro" id="IPR036291">
    <property type="entry name" value="NAD(P)-bd_dom_sf"/>
</dbReference>
<organism evidence="4">
    <name type="scientific">Streptomyces sp. R21</name>
    <dbReference type="NCBI Taxonomy" id="3238627"/>
    <lineage>
        <taxon>Bacteria</taxon>
        <taxon>Bacillati</taxon>
        <taxon>Actinomycetota</taxon>
        <taxon>Actinomycetes</taxon>
        <taxon>Kitasatosporales</taxon>
        <taxon>Streptomycetaceae</taxon>
        <taxon>Streptomyces</taxon>
    </lineage>
</organism>